<dbReference type="PRINTS" id="PR00759">
    <property type="entry name" value="BASICPTASE"/>
</dbReference>
<keyword evidence="3" id="KW-0646">Protease inhibitor</keyword>
<dbReference type="SMART" id="SM00131">
    <property type="entry name" value="KU"/>
    <property type="match status" value="1"/>
</dbReference>
<proteinExistence type="predicted"/>
<keyword evidence="2" id="KW-0964">Secreted</keyword>
<reference evidence="8" key="1">
    <citation type="journal article" date="2023" name="Genome Biol. Evol.">
        <title>Long-read-based Genome Assembly of Drosophila gunungcola Reveals Fewer Chemosensory Genes in Flower-breeding Species.</title>
        <authorList>
            <person name="Negi A."/>
            <person name="Liao B.Y."/>
            <person name="Yeh S.D."/>
        </authorList>
    </citation>
    <scope>NUCLEOTIDE SEQUENCE</scope>
    <source>
        <strain evidence="8">Sukarami</strain>
    </source>
</reference>
<dbReference type="CDD" id="cd00109">
    <property type="entry name" value="Kunitz-type"/>
    <property type="match status" value="1"/>
</dbReference>
<dbReference type="PANTHER" id="PTHR10083:SF217">
    <property type="entry name" value="BOOPHILIN-H2"/>
    <property type="match status" value="1"/>
</dbReference>
<dbReference type="EMBL" id="JAMKOV010000001">
    <property type="protein sequence ID" value="KAI8046548.1"/>
    <property type="molecule type" value="Genomic_DNA"/>
</dbReference>
<dbReference type="Pfam" id="PF00014">
    <property type="entry name" value="Kunitz_BPTI"/>
    <property type="match status" value="1"/>
</dbReference>
<dbReference type="GO" id="GO:0004867">
    <property type="term" value="F:serine-type endopeptidase inhibitor activity"/>
    <property type="evidence" value="ECO:0007669"/>
    <property type="project" value="UniProtKB-KW"/>
</dbReference>
<dbReference type="PANTHER" id="PTHR10083">
    <property type="entry name" value="KUNITZ-TYPE PROTEASE INHIBITOR-RELATED"/>
    <property type="match status" value="1"/>
</dbReference>
<dbReference type="GO" id="GO:0005615">
    <property type="term" value="C:extracellular space"/>
    <property type="evidence" value="ECO:0007669"/>
    <property type="project" value="TreeGrafter"/>
</dbReference>
<keyword evidence="6" id="KW-0732">Signal</keyword>
<evidence type="ECO:0000256" key="3">
    <source>
        <dbReference type="ARBA" id="ARBA00022690"/>
    </source>
</evidence>
<evidence type="ECO:0000256" key="1">
    <source>
        <dbReference type="ARBA" id="ARBA00004613"/>
    </source>
</evidence>
<gene>
    <name evidence="8" type="ORF">M5D96_002759</name>
</gene>
<evidence type="ECO:0000313" key="9">
    <source>
        <dbReference type="Proteomes" id="UP001059596"/>
    </source>
</evidence>
<name>A0A9P9Z0I5_9MUSC</name>
<dbReference type="InterPro" id="IPR002223">
    <property type="entry name" value="Kunitz_BPTI"/>
</dbReference>
<keyword evidence="9" id="KW-1185">Reference proteome</keyword>
<dbReference type="Gene3D" id="4.10.410.10">
    <property type="entry name" value="Pancreatic trypsin inhibitor Kunitz domain"/>
    <property type="match status" value="1"/>
</dbReference>
<evidence type="ECO:0000256" key="6">
    <source>
        <dbReference type="SAM" id="SignalP"/>
    </source>
</evidence>
<feature type="signal peptide" evidence="6">
    <location>
        <begin position="1"/>
        <end position="22"/>
    </location>
</feature>
<dbReference type="InterPro" id="IPR036880">
    <property type="entry name" value="Kunitz_BPTI_sf"/>
</dbReference>
<keyword evidence="5" id="KW-1015">Disulfide bond</keyword>
<dbReference type="SUPFAM" id="SSF57362">
    <property type="entry name" value="BPTI-like"/>
    <property type="match status" value="1"/>
</dbReference>
<comment type="caution">
    <text evidence="8">The sequence shown here is derived from an EMBL/GenBank/DDBJ whole genome shotgun (WGS) entry which is preliminary data.</text>
</comment>
<accession>A0A9P9Z0I5</accession>
<keyword evidence="4" id="KW-0722">Serine protease inhibitor</keyword>
<feature type="domain" description="BPTI/Kunitz inhibitor" evidence="7">
    <location>
        <begin position="47"/>
        <end position="97"/>
    </location>
</feature>
<protein>
    <recommendedName>
        <fullName evidence="7">BPTI/Kunitz inhibitor domain-containing protein</fullName>
    </recommendedName>
</protein>
<dbReference type="Proteomes" id="UP001059596">
    <property type="component" value="Chromosome 3R"/>
</dbReference>
<feature type="chain" id="PRO_5040492579" description="BPTI/Kunitz inhibitor domain-containing protein" evidence="6">
    <location>
        <begin position="23"/>
        <end position="125"/>
    </location>
</feature>
<evidence type="ECO:0000256" key="2">
    <source>
        <dbReference type="ARBA" id="ARBA00022525"/>
    </source>
</evidence>
<evidence type="ECO:0000256" key="4">
    <source>
        <dbReference type="ARBA" id="ARBA00022900"/>
    </source>
</evidence>
<evidence type="ECO:0000259" key="7">
    <source>
        <dbReference type="PROSITE" id="PS50279"/>
    </source>
</evidence>
<sequence length="125" mass="14303">MRINLTFLALLCGFFCPTKVYGHVTKPNISVKRLTKIGGFRINQELCLFTPSYGTCKKFIRVFGYNLMTNRCTEYLYSGCGGNPNRFATDSQCRNACFVVRKRITVSEPDYYADEEVTEPIRKKG</sequence>
<organism evidence="8 9">
    <name type="scientific">Drosophila gunungcola</name>
    <name type="common">fruit fly</name>
    <dbReference type="NCBI Taxonomy" id="103775"/>
    <lineage>
        <taxon>Eukaryota</taxon>
        <taxon>Metazoa</taxon>
        <taxon>Ecdysozoa</taxon>
        <taxon>Arthropoda</taxon>
        <taxon>Hexapoda</taxon>
        <taxon>Insecta</taxon>
        <taxon>Pterygota</taxon>
        <taxon>Neoptera</taxon>
        <taxon>Endopterygota</taxon>
        <taxon>Diptera</taxon>
        <taxon>Brachycera</taxon>
        <taxon>Muscomorpha</taxon>
        <taxon>Ephydroidea</taxon>
        <taxon>Drosophilidae</taxon>
        <taxon>Drosophila</taxon>
        <taxon>Sophophora</taxon>
    </lineage>
</organism>
<dbReference type="InterPro" id="IPR050098">
    <property type="entry name" value="TFPI/VKTCI-like"/>
</dbReference>
<evidence type="ECO:0000313" key="8">
    <source>
        <dbReference type="EMBL" id="KAI8046548.1"/>
    </source>
</evidence>
<comment type="subcellular location">
    <subcellularLocation>
        <location evidence="1">Secreted</location>
    </subcellularLocation>
</comment>
<dbReference type="PROSITE" id="PS50279">
    <property type="entry name" value="BPTI_KUNITZ_2"/>
    <property type="match status" value="1"/>
</dbReference>
<dbReference type="FunFam" id="4.10.410.10:FF:000026">
    <property type="entry name" value="Serine protease inhibitor, putative"/>
    <property type="match status" value="1"/>
</dbReference>
<dbReference type="AlphaFoldDB" id="A0A9P9Z0I5"/>
<evidence type="ECO:0000256" key="5">
    <source>
        <dbReference type="ARBA" id="ARBA00023157"/>
    </source>
</evidence>
<dbReference type="OrthoDB" id="4473401at2759"/>